<dbReference type="RefSeq" id="WP_078976806.1">
    <property type="nucleotide sequence ID" value="NZ_MWQN01000001.1"/>
</dbReference>
<evidence type="ECO:0000256" key="1">
    <source>
        <dbReference type="ARBA" id="ARBA00022679"/>
    </source>
</evidence>
<evidence type="ECO:0000259" key="3">
    <source>
        <dbReference type="PROSITE" id="PS51186"/>
    </source>
</evidence>
<keyword evidence="5" id="KW-1185">Reference proteome</keyword>
<dbReference type="Pfam" id="PF00583">
    <property type="entry name" value="Acetyltransf_1"/>
    <property type="match status" value="1"/>
</dbReference>
<dbReference type="SUPFAM" id="SSF55729">
    <property type="entry name" value="Acyl-CoA N-acyltransferases (Nat)"/>
    <property type="match status" value="1"/>
</dbReference>
<evidence type="ECO:0000313" key="4">
    <source>
        <dbReference type="EMBL" id="OPC82541.1"/>
    </source>
</evidence>
<evidence type="ECO:0000256" key="2">
    <source>
        <dbReference type="ARBA" id="ARBA00023315"/>
    </source>
</evidence>
<dbReference type="PANTHER" id="PTHR43877">
    <property type="entry name" value="AMINOALKYLPHOSPHONATE N-ACETYLTRANSFERASE-RELATED-RELATED"/>
    <property type="match status" value="1"/>
</dbReference>
<protein>
    <submittedName>
        <fullName evidence="4">GNAT family N-acetyltransferase</fullName>
    </submittedName>
</protein>
<keyword evidence="2" id="KW-0012">Acyltransferase</keyword>
<dbReference type="AlphaFoldDB" id="A0A1T3P0U4"/>
<dbReference type="GO" id="GO:0016747">
    <property type="term" value="F:acyltransferase activity, transferring groups other than amino-acyl groups"/>
    <property type="evidence" value="ECO:0007669"/>
    <property type="project" value="InterPro"/>
</dbReference>
<dbReference type="OrthoDB" id="3389160at2"/>
<comment type="caution">
    <text evidence="4">The sequence shown here is derived from an EMBL/GenBank/DDBJ whole genome shotgun (WGS) entry which is preliminary data.</text>
</comment>
<proteinExistence type="predicted"/>
<dbReference type="InterPro" id="IPR000182">
    <property type="entry name" value="GNAT_dom"/>
</dbReference>
<name>A0A1T3P0U4_9ACTN</name>
<dbReference type="InterPro" id="IPR050832">
    <property type="entry name" value="Bact_Acetyltransf"/>
</dbReference>
<dbReference type="CDD" id="cd04301">
    <property type="entry name" value="NAT_SF"/>
    <property type="match status" value="1"/>
</dbReference>
<gene>
    <name evidence="4" type="ORF">B4N89_17780</name>
</gene>
<dbReference type="STRING" id="159449.B4N89_17780"/>
<evidence type="ECO:0000313" key="5">
    <source>
        <dbReference type="Proteomes" id="UP000190037"/>
    </source>
</evidence>
<keyword evidence="1 4" id="KW-0808">Transferase</keyword>
<dbReference type="EMBL" id="MWQN01000001">
    <property type="protein sequence ID" value="OPC82541.1"/>
    <property type="molecule type" value="Genomic_DNA"/>
</dbReference>
<sequence>MTTPVRLSAIDLVTYTPGLAALLVDAVDDGAGVGFLSPLPIDAAAEWWATQAVEIRNNRIIVWATSDSEGVTGTIQLRFAGMPNSRHRAAISKLLVHRRARGNGIARELLSTAEQFAAASGRSLLTLDTQTGSGAERLYKRAGWIESGAIPSYAADASGVLRSTTIFHKHLV</sequence>
<dbReference type="Gene3D" id="3.40.630.30">
    <property type="match status" value="1"/>
</dbReference>
<dbReference type="InterPro" id="IPR016181">
    <property type="entry name" value="Acyl_CoA_acyltransferase"/>
</dbReference>
<reference evidence="4 5" key="1">
    <citation type="submission" date="2017-03" db="EMBL/GenBank/DDBJ databases">
        <title>Draft genome sequence of Streptomyces scabrisporus NF3, endophyte isolated from Amphipterygium adstringens.</title>
        <authorList>
            <person name="Vazquez M."/>
            <person name="Ceapa C.D."/>
            <person name="Rodriguez Luna D."/>
            <person name="Sanchez Esquivel S."/>
        </authorList>
    </citation>
    <scope>NUCLEOTIDE SEQUENCE [LARGE SCALE GENOMIC DNA]</scope>
    <source>
        <strain evidence="4 5">NF3</strain>
    </source>
</reference>
<accession>A0A1T3P0U4</accession>
<feature type="domain" description="N-acetyltransferase" evidence="3">
    <location>
        <begin position="10"/>
        <end position="166"/>
    </location>
</feature>
<organism evidence="4 5">
    <name type="scientific">Embleya scabrispora</name>
    <dbReference type="NCBI Taxonomy" id="159449"/>
    <lineage>
        <taxon>Bacteria</taxon>
        <taxon>Bacillati</taxon>
        <taxon>Actinomycetota</taxon>
        <taxon>Actinomycetes</taxon>
        <taxon>Kitasatosporales</taxon>
        <taxon>Streptomycetaceae</taxon>
        <taxon>Embleya</taxon>
    </lineage>
</organism>
<dbReference type="PROSITE" id="PS51186">
    <property type="entry name" value="GNAT"/>
    <property type="match status" value="1"/>
</dbReference>
<dbReference type="Proteomes" id="UP000190037">
    <property type="component" value="Unassembled WGS sequence"/>
</dbReference>